<dbReference type="OrthoDB" id="2968532at2"/>
<feature type="transmembrane region" description="Helical" evidence="1">
    <location>
        <begin position="100"/>
        <end position="122"/>
    </location>
</feature>
<evidence type="ECO:0000256" key="1">
    <source>
        <dbReference type="SAM" id="Phobius"/>
    </source>
</evidence>
<dbReference type="RefSeq" id="WP_153402255.1">
    <property type="nucleotide sequence ID" value="NZ_ML762426.1"/>
</dbReference>
<proteinExistence type="predicted"/>
<keyword evidence="1" id="KW-1133">Transmembrane helix</keyword>
<keyword evidence="1" id="KW-0472">Membrane</keyword>
<sequence length="133" mass="14918">MNKKVFNIIGWILLIGMGASWIVIDYSSWYVLFLPLAYICFSISDGSIKKAKKIRKMSISQVVLILLSFVVSVGIVFGLIQLANYVINDSLHLTGWMKTFSQIIAVILSLYPVKFTFGSVVYKVTSDLNAKRS</sequence>
<keyword evidence="1" id="KW-0812">Transmembrane</keyword>
<feature type="transmembrane region" description="Helical" evidence="1">
    <location>
        <begin position="60"/>
        <end position="80"/>
    </location>
</feature>
<dbReference type="Proteomes" id="UP000480246">
    <property type="component" value="Unassembled WGS sequence"/>
</dbReference>
<evidence type="ECO:0000313" key="2">
    <source>
        <dbReference type="EMBL" id="KAB8138045.1"/>
    </source>
</evidence>
<feature type="transmembrane region" description="Helical" evidence="1">
    <location>
        <begin position="30"/>
        <end position="48"/>
    </location>
</feature>
<reference evidence="2 3" key="1">
    <citation type="submission" date="2019-10" db="EMBL/GenBank/DDBJ databases">
        <title>Gracilibacillus sp. nov. isolated from rice seeds.</title>
        <authorList>
            <person name="He S."/>
        </authorList>
    </citation>
    <scope>NUCLEOTIDE SEQUENCE [LARGE SCALE GENOMIC DNA]</scope>
    <source>
        <strain evidence="2 3">TD8</strain>
    </source>
</reference>
<feature type="transmembrane region" description="Helical" evidence="1">
    <location>
        <begin position="5"/>
        <end position="24"/>
    </location>
</feature>
<keyword evidence="3" id="KW-1185">Reference proteome</keyword>
<dbReference type="EMBL" id="WEID01000030">
    <property type="protein sequence ID" value="KAB8138045.1"/>
    <property type="molecule type" value="Genomic_DNA"/>
</dbReference>
<dbReference type="AlphaFoldDB" id="A0A7C8GUA5"/>
<comment type="caution">
    <text evidence="2">The sequence shown here is derived from an EMBL/GenBank/DDBJ whole genome shotgun (WGS) entry which is preliminary data.</text>
</comment>
<protein>
    <submittedName>
        <fullName evidence="2">Disulfide bond formation protein DsbD</fullName>
    </submittedName>
</protein>
<accession>A0A7C8GUA5</accession>
<name>A0A7C8GUA5_9BACI</name>
<gene>
    <name evidence="2" type="ORF">F9U64_06870</name>
</gene>
<evidence type="ECO:0000313" key="3">
    <source>
        <dbReference type="Proteomes" id="UP000480246"/>
    </source>
</evidence>
<organism evidence="2 3">
    <name type="scientific">Gracilibacillus oryzae</name>
    <dbReference type="NCBI Taxonomy" id="1672701"/>
    <lineage>
        <taxon>Bacteria</taxon>
        <taxon>Bacillati</taxon>
        <taxon>Bacillota</taxon>
        <taxon>Bacilli</taxon>
        <taxon>Bacillales</taxon>
        <taxon>Bacillaceae</taxon>
        <taxon>Gracilibacillus</taxon>
    </lineage>
</organism>